<dbReference type="AlphaFoldDB" id="A0AAD3XGF4"/>
<evidence type="ECO:0000313" key="1">
    <source>
        <dbReference type="EMBL" id="GMH03597.1"/>
    </source>
</evidence>
<sequence>MREVFLDVDPIVVSKLNMKKIAASGSPRSSLLFELKLQSIVENCASALSSNLLLKIFIGSPFFENVIG</sequence>
<comment type="caution">
    <text evidence="1">The sequence shown here is derived from an EMBL/GenBank/DDBJ whole genome shotgun (WGS) entry which is preliminary data.</text>
</comment>
<proteinExistence type="predicted"/>
<gene>
    <name evidence="1" type="ORF">Nepgr_005436</name>
</gene>
<accession>A0AAD3XGF4</accession>
<keyword evidence="2" id="KW-1185">Reference proteome</keyword>
<name>A0AAD3XGF4_NEPGR</name>
<dbReference type="EMBL" id="BSYO01000004">
    <property type="protein sequence ID" value="GMH03597.1"/>
    <property type="molecule type" value="Genomic_DNA"/>
</dbReference>
<organism evidence="1 2">
    <name type="scientific">Nepenthes gracilis</name>
    <name type="common">Slender pitcher plant</name>
    <dbReference type="NCBI Taxonomy" id="150966"/>
    <lineage>
        <taxon>Eukaryota</taxon>
        <taxon>Viridiplantae</taxon>
        <taxon>Streptophyta</taxon>
        <taxon>Embryophyta</taxon>
        <taxon>Tracheophyta</taxon>
        <taxon>Spermatophyta</taxon>
        <taxon>Magnoliopsida</taxon>
        <taxon>eudicotyledons</taxon>
        <taxon>Gunneridae</taxon>
        <taxon>Pentapetalae</taxon>
        <taxon>Caryophyllales</taxon>
        <taxon>Nepenthaceae</taxon>
        <taxon>Nepenthes</taxon>
    </lineage>
</organism>
<protein>
    <submittedName>
        <fullName evidence="1">Uncharacterized protein</fullName>
    </submittedName>
</protein>
<evidence type="ECO:0000313" key="2">
    <source>
        <dbReference type="Proteomes" id="UP001279734"/>
    </source>
</evidence>
<reference evidence="1" key="1">
    <citation type="submission" date="2023-05" db="EMBL/GenBank/DDBJ databases">
        <title>Nepenthes gracilis genome sequencing.</title>
        <authorList>
            <person name="Fukushima K."/>
        </authorList>
    </citation>
    <scope>NUCLEOTIDE SEQUENCE</scope>
    <source>
        <strain evidence="1">SING2019-196</strain>
    </source>
</reference>
<dbReference type="Proteomes" id="UP001279734">
    <property type="component" value="Unassembled WGS sequence"/>
</dbReference>